<evidence type="ECO:0000313" key="2">
    <source>
        <dbReference type="EMBL" id="RDU69219.1"/>
    </source>
</evidence>
<dbReference type="EMBL" id="NXLU01000003">
    <property type="protein sequence ID" value="RDU69219.1"/>
    <property type="molecule type" value="Genomic_DNA"/>
</dbReference>
<accession>A0A3D8IVB1</accession>
<proteinExistence type="predicted"/>
<feature type="transmembrane region" description="Helical" evidence="1">
    <location>
        <begin position="36"/>
        <end position="54"/>
    </location>
</feature>
<evidence type="ECO:0000256" key="1">
    <source>
        <dbReference type="SAM" id="Phobius"/>
    </source>
</evidence>
<sequence>MNMKNDFKTIKEEISNDEKMLEGIFRIETFIKKYKFLLIALGIVLCAWIAYIWTEDYFKEQKAIASTKLMQQIQANPQDTQAWNSLKEKNDTLYEMLKFSQALLQNNADELEGFIKSKNTFIAHYANYEVATLKKSFTTDNFGEFSPLALLQEGFLALKEKNRTLALQKLAEISNDSDLREFANRIGHYGL</sequence>
<dbReference type="AlphaFoldDB" id="A0A3D8IVB1"/>
<keyword evidence="3" id="KW-1185">Reference proteome</keyword>
<keyword evidence="1" id="KW-1133">Transmembrane helix</keyword>
<dbReference type="OrthoDB" id="5334020at2"/>
<keyword evidence="1" id="KW-0812">Transmembrane</keyword>
<dbReference type="RefSeq" id="WP_104725057.1">
    <property type="nucleotide sequence ID" value="NZ_FZNE01000015.1"/>
</dbReference>
<comment type="caution">
    <text evidence="2">The sequence shown here is derived from an EMBL/GenBank/DDBJ whole genome shotgun (WGS) entry which is preliminary data.</text>
</comment>
<organism evidence="2 3">
    <name type="scientific">Helicobacter cholecystus</name>
    <dbReference type="NCBI Taxonomy" id="45498"/>
    <lineage>
        <taxon>Bacteria</taxon>
        <taxon>Pseudomonadati</taxon>
        <taxon>Campylobacterota</taxon>
        <taxon>Epsilonproteobacteria</taxon>
        <taxon>Campylobacterales</taxon>
        <taxon>Helicobacteraceae</taxon>
        <taxon>Helicobacter</taxon>
    </lineage>
</organism>
<evidence type="ECO:0000313" key="3">
    <source>
        <dbReference type="Proteomes" id="UP000257067"/>
    </source>
</evidence>
<gene>
    <name evidence="2" type="ORF">CQA62_03505</name>
</gene>
<keyword evidence="1" id="KW-0472">Membrane</keyword>
<protein>
    <submittedName>
        <fullName evidence="2">Uncharacterized protein</fullName>
    </submittedName>
</protein>
<name>A0A3D8IVB1_9HELI</name>
<dbReference type="Proteomes" id="UP000257067">
    <property type="component" value="Unassembled WGS sequence"/>
</dbReference>
<reference evidence="2 3" key="1">
    <citation type="submission" date="2018-04" db="EMBL/GenBank/DDBJ databases">
        <title>Novel Campyloabacter and Helicobacter Species and Strains.</title>
        <authorList>
            <person name="Mannion A.J."/>
            <person name="Shen Z."/>
            <person name="Fox J.G."/>
        </authorList>
    </citation>
    <scope>NUCLEOTIDE SEQUENCE [LARGE SCALE GENOMIC DNA]</scope>
    <source>
        <strain evidence="2 3">ATCC 700242</strain>
    </source>
</reference>